<comment type="similarity">
    <text evidence="1 3">Belongs to the type-B carboxylesterase/lipase family.</text>
</comment>
<feature type="domain" description="Carboxylesterase type B" evidence="4">
    <location>
        <begin position="29"/>
        <end position="511"/>
    </location>
</feature>
<reference evidence="5 6" key="1">
    <citation type="submission" date="2017-03" db="EMBL/GenBank/DDBJ databases">
        <title>Widespread Adenine N6-methylation of Active Genes in Fungi.</title>
        <authorList>
            <consortium name="DOE Joint Genome Institute"/>
            <person name="Mondo S.J."/>
            <person name="Dannebaum R.O."/>
            <person name="Kuo R.C."/>
            <person name="Louie K.B."/>
            <person name="Bewick A.J."/>
            <person name="Labutti K."/>
            <person name="Haridas S."/>
            <person name="Kuo A."/>
            <person name="Salamov A."/>
            <person name="Ahrendt S.R."/>
            <person name="Lau R."/>
            <person name="Bowen B.P."/>
            <person name="Lipzen A."/>
            <person name="Sullivan W."/>
            <person name="Andreopoulos W.B."/>
            <person name="Clum A."/>
            <person name="Lindquist E."/>
            <person name="Daum C."/>
            <person name="Northen T.R."/>
            <person name="Ramamoorthy G."/>
            <person name="Schmitz R.J."/>
            <person name="Gryganskyi A."/>
            <person name="Culley D."/>
            <person name="Magnuson J."/>
            <person name="James T.Y."/>
            <person name="O'Malley M.A."/>
            <person name="Stajich J.E."/>
            <person name="Spatafora J.W."/>
            <person name="Visel A."/>
            <person name="Grigoriev I.V."/>
        </authorList>
    </citation>
    <scope>NUCLEOTIDE SEQUENCE [LARGE SCALE GENOMIC DNA]</scope>
    <source>
        <strain evidence="5 6">NRRL Y-17943</strain>
    </source>
</reference>
<dbReference type="RefSeq" id="XP_021869169.1">
    <property type="nucleotide sequence ID" value="XM_022011922.1"/>
</dbReference>
<dbReference type="Pfam" id="PF00135">
    <property type="entry name" value="COesterase"/>
    <property type="match status" value="1"/>
</dbReference>
<dbReference type="PROSITE" id="PS00941">
    <property type="entry name" value="CARBOXYLESTERASE_B_2"/>
    <property type="match status" value="1"/>
</dbReference>
<dbReference type="SUPFAM" id="SSF53474">
    <property type="entry name" value="alpha/beta-Hydrolases"/>
    <property type="match status" value="1"/>
</dbReference>
<dbReference type="PROSITE" id="PS00122">
    <property type="entry name" value="CARBOXYLESTERASE_B_1"/>
    <property type="match status" value="1"/>
</dbReference>
<evidence type="ECO:0000256" key="2">
    <source>
        <dbReference type="ARBA" id="ARBA00022801"/>
    </source>
</evidence>
<gene>
    <name evidence="5" type="ORF">BD324DRAFT_106837</name>
</gene>
<evidence type="ECO:0000313" key="6">
    <source>
        <dbReference type="Proteomes" id="UP000193218"/>
    </source>
</evidence>
<dbReference type="PANTHER" id="PTHR11559">
    <property type="entry name" value="CARBOXYLESTERASE"/>
    <property type="match status" value="1"/>
</dbReference>
<dbReference type="EC" id="3.1.1.-" evidence="3"/>
<dbReference type="OrthoDB" id="408631at2759"/>
<dbReference type="InParanoid" id="A0A1Y1UA98"/>
<protein>
    <recommendedName>
        <fullName evidence="3">Carboxylic ester hydrolase</fullName>
        <ecNumber evidence="3">3.1.1.-</ecNumber>
    </recommendedName>
</protein>
<dbReference type="InterPro" id="IPR050309">
    <property type="entry name" value="Type-B_Carboxylest/Lipase"/>
</dbReference>
<evidence type="ECO:0000313" key="5">
    <source>
        <dbReference type="EMBL" id="ORX34953.1"/>
    </source>
</evidence>
<dbReference type="Gene3D" id="3.40.50.1820">
    <property type="entry name" value="alpha/beta hydrolase"/>
    <property type="match status" value="1"/>
</dbReference>
<evidence type="ECO:0000256" key="1">
    <source>
        <dbReference type="ARBA" id="ARBA00005964"/>
    </source>
</evidence>
<dbReference type="InterPro" id="IPR019826">
    <property type="entry name" value="Carboxylesterase_B_AS"/>
</dbReference>
<keyword evidence="2 3" id="KW-0378">Hydrolase</keyword>
<proteinExistence type="inferred from homology"/>
<feature type="chain" id="PRO_5011809950" description="Carboxylic ester hydrolase" evidence="3">
    <location>
        <begin position="19"/>
        <end position="549"/>
    </location>
</feature>
<dbReference type="InterPro" id="IPR019819">
    <property type="entry name" value="Carboxylesterase_B_CS"/>
</dbReference>
<dbReference type="InterPro" id="IPR002018">
    <property type="entry name" value="CarbesteraseB"/>
</dbReference>
<dbReference type="AlphaFoldDB" id="A0A1Y1UA98"/>
<evidence type="ECO:0000256" key="3">
    <source>
        <dbReference type="RuleBase" id="RU361235"/>
    </source>
</evidence>
<evidence type="ECO:0000259" key="4">
    <source>
        <dbReference type="Pfam" id="PF00135"/>
    </source>
</evidence>
<accession>A0A1Y1UA98</accession>
<sequence>MLGLQSIFLACLRYLSLVANNAGVSEHHDDPVVHLPYGSYQGYYNASNDIEVWRSVRYAAPPLGANRWKPPQRPENETGAGVIDARDWPKQCPQATAGDYERQIGSYNPLQAIDDEDCLFLSVYKPRDAENLPVYVWFHGGGWAFNSAREFDGQPMVALSNNSIIHITVQYRLGIFGFLQSSQMGDGLNAGLKDALGSLQWVQEYIHLFGGDPHRVTIGGESAGAGFVYTMLAGEAGRERKLFHAAFASSGGGNGAECTSGLHKENWETVSMAAGCSDDLACLRNVSTTTLRVLNGLYGARGMCVEGPDGYVKQPVTPQLVAGNVAPVPVMAGNTFRDTYAGTPPFLQPSRDSSTFETDADALFLGHIIQRYPIDPKDDQTLKTLLELYKLEDFEKDNVWRISQCMQDNWVACSATYAADAAAANNVGGYKFLYAVPPGVHAQDNAQEYPYFYYRKEGSPDSASLFASFTGSLISLIKTGDPTSLADIRPSDDPAWPAWADRHQFKVFNVTSANISDAYIAGPGHRWEHRVGTKERCEFWAKLRSRDQW</sequence>
<dbReference type="Proteomes" id="UP000193218">
    <property type="component" value="Unassembled WGS sequence"/>
</dbReference>
<dbReference type="EMBL" id="NBSH01000012">
    <property type="protein sequence ID" value="ORX34953.1"/>
    <property type="molecule type" value="Genomic_DNA"/>
</dbReference>
<feature type="signal peptide" evidence="3">
    <location>
        <begin position="1"/>
        <end position="18"/>
    </location>
</feature>
<dbReference type="GeneID" id="33553730"/>
<comment type="caution">
    <text evidence="5">The sequence shown here is derived from an EMBL/GenBank/DDBJ whole genome shotgun (WGS) entry which is preliminary data.</text>
</comment>
<dbReference type="GO" id="GO:0016787">
    <property type="term" value="F:hydrolase activity"/>
    <property type="evidence" value="ECO:0007669"/>
    <property type="project" value="UniProtKB-KW"/>
</dbReference>
<name>A0A1Y1UA98_9TREE</name>
<dbReference type="STRING" id="4999.A0A1Y1UA98"/>
<dbReference type="InterPro" id="IPR029058">
    <property type="entry name" value="AB_hydrolase_fold"/>
</dbReference>
<organism evidence="5 6">
    <name type="scientific">Kockovaella imperatae</name>
    <dbReference type="NCBI Taxonomy" id="4999"/>
    <lineage>
        <taxon>Eukaryota</taxon>
        <taxon>Fungi</taxon>
        <taxon>Dikarya</taxon>
        <taxon>Basidiomycota</taxon>
        <taxon>Agaricomycotina</taxon>
        <taxon>Tremellomycetes</taxon>
        <taxon>Tremellales</taxon>
        <taxon>Cuniculitremaceae</taxon>
        <taxon>Kockovaella</taxon>
    </lineage>
</organism>
<keyword evidence="3" id="KW-0732">Signal</keyword>
<keyword evidence="6" id="KW-1185">Reference proteome</keyword>